<accession>A0AA36GYQ8</accession>
<keyword evidence="6" id="KW-0238">DNA-binding</keyword>
<dbReference type="PANTHER" id="PTHR46765:SF1">
    <property type="entry name" value="P-LOOP CONTAINING NUCLEOSIDE TRIPHOSPHATE HYDROLASES SUPERFAMILY PROTEIN"/>
    <property type="match status" value="1"/>
</dbReference>
<feature type="compositionally biased region" description="Low complexity" evidence="12">
    <location>
        <begin position="221"/>
        <end position="232"/>
    </location>
</feature>
<evidence type="ECO:0000259" key="14">
    <source>
        <dbReference type="PROSITE" id="PS50177"/>
    </source>
</evidence>
<proteinExistence type="inferred from homology"/>
<dbReference type="CDD" id="cd00780">
    <property type="entry name" value="NTF2"/>
    <property type="match status" value="1"/>
</dbReference>
<dbReference type="InterPro" id="IPR000504">
    <property type="entry name" value="RRM_dom"/>
</dbReference>
<evidence type="ECO:0000256" key="8">
    <source>
        <dbReference type="ARBA" id="ARBA00023306"/>
    </source>
</evidence>
<dbReference type="Proteomes" id="UP001176961">
    <property type="component" value="Unassembled WGS sequence"/>
</dbReference>
<dbReference type="GO" id="GO:0016887">
    <property type="term" value="F:ATP hydrolysis activity"/>
    <property type="evidence" value="ECO:0007669"/>
    <property type="project" value="InterPro"/>
</dbReference>
<dbReference type="SUPFAM" id="SSF52540">
    <property type="entry name" value="P-loop containing nucleoside triphosphate hydrolases"/>
    <property type="match status" value="1"/>
</dbReference>
<feature type="compositionally biased region" description="Low complexity" evidence="12">
    <location>
        <begin position="284"/>
        <end position="297"/>
    </location>
</feature>
<reference evidence="15" key="1">
    <citation type="submission" date="2023-07" db="EMBL/GenBank/DDBJ databases">
        <authorList>
            <consortium name="CYATHOMIX"/>
        </authorList>
    </citation>
    <scope>NUCLEOTIDE SEQUENCE</scope>
    <source>
        <strain evidence="15">N/A</strain>
    </source>
</reference>
<dbReference type="GO" id="GO:0003677">
    <property type="term" value="F:DNA binding"/>
    <property type="evidence" value="ECO:0007669"/>
    <property type="project" value="UniProtKB-KW"/>
</dbReference>
<evidence type="ECO:0000256" key="9">
    <source>
        <dbReference type="ARBA" id="ARBA00043975"/>
    </source>
</evidence>
<keyword evidence="7" id="KW-0539">Nucleus</keyword>
<dbReference type="Gene3D" id="1.10.8.60">
    <property type="match status" value="1"/>
</dbReference>
<keyword evidence="11" id="KW-0175">Coiled coil</keyword>
<dbReference type="SMART" id="SM00360">
    <property type="entry name" value="RRM"/>
    <property type="match status" value="1"/>
</dbReference>
<dbReference type="InterPro" id="IPR027417">
    <property type="entry name" value="P-loop_NTPase"/>
</dbReference>
<dbReference type="CDD" id="cd18140">
    <property type="entry name" value="HLD_clamp_RFC"/>
    <property type="match status" value="1"/>
</dbReference>
<evidence type="ECO:0000256" key="7">
    <source>
        <dbReference type="ARBA" id="ARBA00023242"/>
    </source>
</evidence>
<dbReference type="GO" id="GO:0003723">
    <property type="term" value="F:RNA binding"/>
    <property type="evidence" value="ECO:0007669"/>
    <property type="project" value="UniProtKB-UniRule"/>
</dbReference>
<evidence type="ECO:0000256" key="10">
    <source>
        <dbReference type="PROSITE-ProRule" id="PRU00176"/>
    </source>
</evidence>
<feature type="domain" description="NTF2" evidence="14">
    <location>
        <begin position="49"/>
        <end position="156"/>
    </location>
</feature>
<keyword evidence="3" id="KW-0235">DNA replication</keyword>
<organism evidence="15 16">
    <name type="scientific">Cylicocyclus nassatus</name>
    <name type="common">Nematode worm</name>
    <dbReference type="NCBI Taxonomy" id="53992"/>
    <lineage>
        <taxon>Eukaryota</taxon>
        <taxon>Metazoa</taxon>
        <taxon>Ecdysozoa</taxon>
        <taxon>Nematoda</taxon>
        <taxon>Chromadorea</taxon>
        <taxon>Rhabditida</taxon>
        <taxon>Rhabditina</taxon>
        <taxon>Rhabditomorpha</taxon>
        <taxon>Strongyloidea</taxon>
        <taxon>Strongylidae</taxon>
        <taxon>Cylicocyclus</taxon>
    </lineage>
</organism>
<keyword evidence="16" id="KW-1185">Reference proteome</keyword>
<evidence type="ECO:0000259" key="13">
    <source>
        <dbReference type="PROSITE" id="PS50102"/>
    </source>
</evidence>
<dbReference type="GO" id="GO:0006260">
    <property type="term" value="P:DNA replication"/>
    <property type="evidence" value="ECO:0007669"/>
    <property type="project" value="UniProtKB-KW"/>
</dbReference>
<dbReference type="InterPro" id="IPR018222">
    <property type="entry name" value="Nuclear_transport_factor_2_euk"/>
</dbReference>
<comment type="subcellular location">
    <subcellularLocation>
        <location evidence="2">Cytoplasm</location>
        <location evidence="2">Stress granule</location>
    </subcellularLocation>
    <subcellularLocation>
        <location evidence="1">Nucleus</location>
    </subcellularLocation>
</comment>
<dbReference type="GO" id="GO:0005634">
    <property type="term" value="C:nucleus"/>
    <property type="evidence" value="ECO:0007669"/>
    <property type="project" value="UniProtKB-SubCell"/>
</dbReference>
<dbReference type="PROSITE" id="PS50102">
    <property type="entry name" value="RRM"/>
    <property type="match status" value="1"/>
</dbReference>
<evidence type="ECO:0008006" key="17">
    <source>
        <dbReference type="Google" id="ProtNLM"/>
    </source>
</evidence>
<dbReference type="InterPro" id="IPR003593">
    <property type="entry name" value="AAA+_ATPase"/>
</dbReference>
<feature type="domain" description="RRM" evidence="13">
    <location>
        <begin position="334"/>
        <end position="436"/>
    </location>
</feature>
<dbReference type="InterPro" id="IPR032710">
    <property type="entry name" value="NTF2-like_dom_sf"/>
</dbReference>
<keyword evidence="5" id="KW-0067">ATP-binding</keyword>
<feature type="coiled-coil region" evidence="11">
    <location>
        <begin position="688"/>
        <end position="715"/>
    </location>
</feature>
<comment type="caution">
    <text evidence="15">The sequence shown here is derived from an EMBL/GenBank/DDBJ whole genome shotgun (WGS) entry which is preliminary data.</text>
</comment>
<evidence type="ECO:0000256" key="6">
    <source>
        <dbReference type="ARBA" id="ARBA00023125"/>
    </source>
</evidence>
<evidence type="ECO:0000313" key="16">
    <source>
        <dbReference type="Proteomes" id="UP001176961"/>
    </source>
</evidence>
<dbReference type="PANTHER" id="PTHR46765">
    <property type="entry name" value="P-LOOP CONTAINING NUCLEOSIDE TRIPHOSPHATE HYDROLASES SUPERFAMILY PROTEIN"/>
    <property type="match status" value="1"/>
</dbReference>
<evidence type="ECO:0000256" key="3">
    <source>
        <dbReference type="ARBA" id="ARBA00022705"/>
    </source>
</evidence>
<dbReference type="InterPro" id="IPR012677">
    <property type="entry name" value="Nucleotide-bd_a/b_plait_sf"/>
</dbReference>
<gene>
    <name evidence="15" type="ORF">CYNAS_LOCUS12839</name>
</gene>
<evidence type="ECO:0000313" key="15">
    <source>
        <dbReference type="EMBL" id="CAJ0600856.1"/>
    </source>
</evidence>
<comment type="similarity">
    <text evidence="9">Belongs to the activator 1 small subunits family. CTF18 subfamily.</text>
</comment>
<dbReference type="Pfam" id="PF02136">
    <property type="entry name" value="NTF2"/>
    <property type="match status" value="1"/>
</dbReference>
<dbReference type="Pfam" id="PF00004">
    <property type="entry name" value="AAA"/>
    <property type="match status" value="1"/>
</dbReference>
<feature type="compositionally biased region" description="Basic and acidic residues" evidence="12">
    <location>
        <begin position="244"/>
        <end position="256"/>
    </location>
</feature>
<evidence type="ECO:0000256" key="11">
    <source>
        <dbReference type="SAM" id="Coils"/>
    </source>
</evidence>
<dbReference type="GO" id="GO:0010494">
    <property type="term" value="C:cytoplasmic stress granule"/>
    <property type="evidence" value="ECO:0007669"/>
    <property type="project" value="UniProtKB-SubCell"/>
</dbReference>
<feature type="region of interest" description="Disordered" evidence="12">
    <location>
        <begin position="221"/>
        <end position="331"/>
    </location>
</feature>
<dbReference type="Gene3D" id="3.30.70.330">
    <property type="match status" value="1"/>
</dbReference>
<dbReference type="InterPro" id="IPR047854">
    <property type="entry name" value="RFC_lid"/>
</dbReference>
<evidence type="ECO:0000256" key="5">
    <source>
        <dbReference type="ARBA" id="ARBA00022840"/>
    </source>
</evidence>
<dbReference type="Gene3D" id="3.40.50.300">
    <property type="entry name" value="P-loop containing nucleotide triphosphate hydrolases"/>
    <property type="match status" value="1"/>
</dbReference>
<dbReference type="Pfam" id="PF00076">
    <property type="entry name" value="RRM_1"/>
    <property type="match status" value="1"/>
</dbReference>
<dbReference type="Gene3D" id="3.10.450.50">
    <property type="match status" value="1"/>
</dbReference>
<keyword evidence="4" id="KW-0547">Nucleotide-binding</keyword>
<dbReference type="CDD" id="cd00009">
    <property type="entry name" value="AAA"/>
    <property type="match status" value="1"/>
</dbReference>
<keyword evidence="10" id="KW-0694">RNA-binding</keyword>
<feature type="compositionally biased region" description="Low complexity" evidence="12">
    <location>
        <begin position="307"/>
        <end position="320"/>
    </location>
</feature>
<dbReference type="EMBL" id="CATQJL010000305">
    <property type="protein sequence ID" value="CAJ0600856.1"/>
    <property type="molecule type" value="Genomic_DNA"/>
</dbReference>
<evidence type="ECO:0000256" key="12">
    <source>
        <dbReference type="SAM" id="MobiDB-lite"/>
    </source>
</evidence>
<dbReference type="InterPro" id="IPR053016">
    <property type="entry name" value="CTF18-RFC_complex"/>
</dbReference>
<keyword evidence="8" id="KW-0131">Cell cycle</keyword>
<name>A0AA36GYQ8_CYLNA</name>
<protein>
    <recommendedName>
        <fullName evidence="17">RRM domain-containing protein</fullName>
    </recommendedName>
</protein>
<evidence type="ECO:0000256" key="4">
    <source>
        <dbReference type="ARBA" id="ARBA00022741"/>
    </source>
</evidence>
<dbReference type="SUPFAM" id="SSF54427">
    <property type="entry name" value="NTF2-like"/>
    <property type="match status" value="1"/>
</dbReference>
<dbReference type="InterPro" id="IPR002075">
    <property type="entry name" value="NTF2_dom"/>
</dbReference>
<sequence>MVVHASSSIVSLQFNGSCAIRRMKMNVVDDLVIRSEPAYAETDPTPDVIGLEFVRQYYTILSKSPGSVHKFYSHESVFVHNDVTVIGQQKIKSCIEQLVEANNRFKIHSVKGSFTSHKGIVLQVCGEVSTRRFFQTFILGQQSAKKFYVQNDIFQFVDVAFHSESQDSPAPAPSNEAPVTEAQSVDIDLVQNGHNHSHSSIALSCEETPILTSVVSHAKVSPPKPAAAAPPVQDTSAKEPVSTEDVKSKTELHKTEATPPSAPQPEPVDDTPKTWAHRVGGGAKPAAQAPPATAPTQKPSPAPAAPTAPSATRPQQAPRPHVQTNGGPIAQGERRIYLGGIIRNMVPDSTSIAEQEIKDAFSKFGEVESVAIPRKVLDQPNDTTRNGFAFISMRTPADAQSVFQNARKDDRGIYHLQLRLDAFGFDGEVTISEQKDRLDRPGGGFRGGRGGFIPRGGAGSFSRGAPHILGCPTQATIGKFLFRSLSKSPCSFSFTLFFVWLIICNIEKKMDDEDFNVISQLDDADLAYHNVDENEPSVSGAAVVNALNETGQRKRRLIDDDPFKMPPDEVFTHPIDWHMRMPLTLEEHEYNSRKRVNDELIANRLLHRICQARAKRMRAARERFDDDEHPFTEDVDEKEKQIMETPPIDGSAWLGVNSDENDERFYVRYLKKSRAPGAANERANVVRMEILSRQYQNLREEIEAVKNHEMQLMVDREERRTTPAELDEEKVHGSSMWINKYTPRTYTELLSDDGINRTLMSWMKLWDECVFKKKITNLPKTASVKDKDLLTLDAGKPRRPAHKIVLLSGPAGLGKTTLANVVARQAGYAVVELNASDSRNVPDFEKALEGAIRTSRTITQGNRPNCLILDEIDGAPAEAVRYLVKAVQAAGKKAIRRPIICICNNMYTPALRELRTIAMNIQVAATAKDRLIQRLTTIAELEGIRVDRFALQRLVELCQCDVRFSINTLQFVSINAKKSGRHISAEDIQKAVERERVGSTSIFENWSTMLDFTHHFDKKGVLKALPDRLRLVERVAIERGDDRFVNGLHANYLSVNLPLNTIRMGAEAFIYYDRIMLAINEKQDYVLMRYLPAFYMLLHAAIATHTRAKLKYPQLEQSATQRLRESQETLATIQSGLLTRHSPSALIYDVLPLVVQIVQPPIKAMNQQLYSSKELEQINGVVSTMADYHLTYAPTVVNFQAQYLFQPPVDILTMFPITDESSRCLLSNSVRQMIAHKITLFLATGKSAAENVPPKTNTAHIKEMVADAKELAAAKAGQPGPSRPLFYKYNTGCSTAVKRTIRMHQLLG</sequence>
<evidence type="ECO:0000256" key="2">
    <source>
        <dbReference type="ARBA" id="ARBA00004210"/>
    </source>
</evidence>
<evidence type="ECO:0000256" key="1">
    <source>
        <dbReference type="ARBA" id="ARBA00004123"/>
    </source>
</evidence>
<dbReference type="SUPFAM" id="SSF54928">
    <property type="entry name" value="RNA-binding domain, RBD"/>
    <property type="match status" value="1"/>
</dbReference>
<dbReference type="InterPro" id="IPR003959">
    <property type="entry name" value="ATPase_AAA_core"/>
</dbReference>
<dbReference type="InterPro" id="IPR035979">
    <property type="entry name" value="RBD_domain_sf"/>
</dbReference>
<dbReference type="SMART" id="SM00382">
    <property type="entry name" value="AAA"/>
    <property type="match status" value="1"/>
</dbReference>
<dbReference type="GO" id="GO:0005524">
    <property type="term" value="F:ATP binding"/>
    <property type="evidence" value="ECO:0007669"/>
    <property type="project" value="UniProtKB-KW"/>
</dbReference>
<dbReference type="PROSITE" id="PS50177">
    <property type="entry name" value="NTF2_DOMAIN"/>
    <property type="match status" value="1"/>
</dbReference>